<keyword evidence="4 9" id="KW-0547">Nucleotide-binding</keyword>
<feature type="compositionally biased region" description="Low complexity" evidence="11">
    <location>
        <begin position="1282"/>
        <end position="1298"/>
    </location>
</feature>
<evidence type="ECO:0000256" key="3">
    <source>
        <dbReference type="ARBA" id="ARBA00022701"/>
    </source>
</evidence>
<keyword evidence="5 9" id="KW-0067">ATP-binding</keyword>
<feature type="binding site" evidence="9">
    <location>
        <begin position="98"/>
        <end position="105"/>
    </location>
    <ligand>
        <name>ATP</name>
        <dbReference type="ChEBI" id="CHEBI:30616"/>
    </ligand>
</feature>
<evidence type="ECO:0000259" key="12">
    <source>
        <dbReference type="PROSITE" id="PS50003"/>
    </source>
</evidence>
<dbReference type="Gene3D" id="2.30.29.30">
    <property type="entry name" value="Pleckstrin-homology domain (PH domain)/Phosphotyrosine-binding domain (PTB)"/>
    <property type="match status" value="1"/>
</dbReference>
<dbReference type="GO" id="GO:0008017">
    <property type="term" value="F:microtubule binding"/>
    <property type="evidence" value="ECO:0007669"/>
    <property type="project" value="InterPro"/>
</dbReference>
<dbReference type="PROSITE" id="PS50067">
    <property type="entry name" value="KINESIN_MOTOR_2"/>
    <property type="match status" value="1"/>
</dbReference>
<dbReference type="InterPro" id="IPR032405">
    <property type="entry name" value="Kinesin_assoc"/>
</dbReference>
<dbReference type="PROSITE" id="PS50003">
    <property type="entry name" value="PH_DOMAIN"/>
    <property type="match status" value="1"/>
</dbReference>
<organism evidence="14 15">
    <name type="scientific">Plasmodiophora brassicae</name>
    <name type="common">Clubroot disease agent</name>
    <dbReference type="NCBI Taxonomy" id="37360"/>
    <lineage>
        <taxon>Eukaryota</taxon>
        <taxon>Sar</taxon>
        <taxon>Rhizaria</taxon>
        <taxon>Endomyxa</taxon>
        <taxon>Phytomyxea</taxon>
        <taxon>Plasmodiophorida</taxon>
        <taxon>Plasmodiophoridae</taxon>
        <taxon>Plasmodiophora</taxon>
    </lineage>
</organism>
<dbReference type="Pfam" id="PF00498">
    <property type="entry name" value="FHA"/>
    <property type="match status" value="1"/>
</dbReference>
<dbReference type="InterPro" id="IPR001849">
    <property type="entry name" value="PH_domain"/>
</dbReference>
<dbReference type="InterPro" id="IPR008984">
    <property type="entry name" value="SMAD_FHA_dom_sf"/>
</dbReference>
<evidence type="ECO:0000256" key="7">
    <source>
        <dbReference type="ARBA" id="ARBA00023175"/>
    </source>
</evidence>
<keyword evidence="7 9" id="KW-0505">Motor protein</keyword>
<keyword evidence="2" id="KW-0963">Cytoplasm</keyword>
<sequence>MASDAVEGSRRRIQDNVLVAVRVRPCSDDAIVSVTGNDLSLATPRSNLGGGGGGARSHSFAFDRCYLDATQADIFADLGESVLRNAFDGFNSTVLAYGQTGSGKSYCMMGTPDSPGLIPNIASALFDRIDQVGGDDRRRTFHCEASYLEIYNERVRDLLAPARAEGAGLTVREHPVHGPYVEDLSVIPVQSFDDVQRLITQGNSARTVAATRMNAESSRSHAIFTMTLKQALSDRTSGATSEKVARMHLVDLAGSERQVKTKAKGAHLKEASEINKSLVTLGRVISALADASSAPRRPSASSPRAAHPHIPFRDSTLTWLLKGSFGLSGNARTALLCTISARPSDYEETLGALRYAARAKKIVTTAVCNEDSDVKVVECLKQEIADLTERLNHAERWSAQEIATLTTELEQSQKLIDTVNMSWGEKLAKAESIRQRREQALISEGIAVKMDPALPFLCNLAEDPAVSECLVYYLRQGETRVGRSRDLAAPCIVLHDEHVPDLLCVFTNINGAVQVKPWDGARGVHVNGQTVERAVALAHGDRVILGRRLSFRFSASIQSIERKSMQRSQAKIDYEFAQAELNARLSSVIEDLERERQQVRLLQERVQSTGAEYSTAVAQLETERLAKLELSRQLQFAREQNSVHERSLESTKSLSASQQRELRAVHQELQLEKAMRMDLSRTIDAMSQSVQSPTTTCAAARADVDEWVGRVLRRAIMRRRRESSTTLGELLASVDQANAMAHALSHEVLFDVGCTWQAVGITVVPIVRMRHRSRTFSLSKSQFNLLFLHLRELYCEVLERGTARQRSSTRALVDPIDRLMSQAHGAVRIGAGEIHTLRNVWNGPWSGRAAVLDSGAAPIAHLQYTLTSEVRGPTVGRPWTLTIRVDGVRLLDENRRASMPVDVSFAMPVGPDLMAYHVPTVAGHQAVPVDWVLPNVNESDLDVIWHCPTIRFTVMGAGDDGDDVGADILQTVADRHSSLKRVSVLKTPSIGPDGSICVPGPSPRLRSARIGNGATHDEASAWSCTTSRDAKCSSVVMQPLPLDSSPTRETRLHVTVEIQELSTSTGTYSPCSMKATKDSADVVYRVGLHRAKRFNVRIVQADTATFTLESCHKLNVVAIRSGTLRDPTLFECDIVQEHVHMHDRVLSFRCAWPADLVHHSYTQRGTTFDLDLELNLFVQWQSAPVAIRRTVTCKAYAGMGLLRSLVNNIARGGHRPAGVFCTVASGPITPLVASMRAQMSSLAKSIAVKLDLEKVRQRSSRSYTLADVVLEALSRYRCVRDATPGTPATTPTSKGTITQTSDINSQTERNGYLVDVTRRRRRMYYVLRYPLLQVYGDASSQRETDAIDLVSAAVHIDAANAFTLVLQTKASGAYTLQASSEDDLHNWVQCLARYILVVR</sequence>
<dbReference type="Gene3D" id="3.40.850.10">
    <property type="entry name" value="Kinesin motor domain"/>
    <property type="match status" value="1"/>
</dbReference>
<dbReference type="InterPro" id="IPR001752">
    <property type="entry name" value="Kinesin_motor_dom"/>
</dbReference>
<evidence type="ECO:0000256" key="4">
    <source>
        <dbReference type="ARBA" id="ARBA00022741"/>
    </source>
</evidence>
<dbReference type="Proteomes" id="UP000290189">
    <property type="component" value="Unassembled WGS sequence"/>
</dbReference>
<dbReference type="InterPro" id="IPR011993">
    <property type="entry name" value="PH-like_dom_sf"/>
</dbReference>
<dbReference type="SMART" id="SM00233">
    <property type="entry name" value="PH"/>
    <property type="match status" value="1"/>
</dbReference>
<dbReference type="InterPro" id="IPR000253">
    <property type="entry name" value="FHA_dom"/>
</dbReference>
<dbReference type="InterPro" id="IPR036961">
    <property type="entry name" value="Kinesin_motor_dom_sf"/>
</dbReference>
<feature type="domain" description="PH" evidence="12">
    <location>
        <begin position="1306"/>
        <end position="1396"/>
    </location>
</feature>
<dbReference type="GO" id="GO:0005874">
    <property type="term" value="C:microtubule"/>
    <property type="evidence" value="ECO:0007669"/>
    <property type="project" value="UniProtKB-KW"/>
</dbReference>
<keyword evidence="8" id="KW-0206">Cytoskeleton</keyword>
<protein>
    <recommendedName>
        <fullName evidence="16">Kinesin motor domain-containing protein</fullName>
    </recommendedName>
</protein>
<dbReference type="GO" id="GO:0003777">
    <property type="term" value="F:microtubule motor activity"/>
    <property type="evidence" value="ECO:0007669"/>
    <property type="project" value="InterPro"/>
</dbReference>
<evidence type="ECO:0000256" key="11">
    <source>
        <dbReference type="SAM" id="MobiDB-lite"/>
    </source>
</evidence>
<accession>A0A3P3YP35</accession>
<evidence type="ECO:0000256" key="8">
    <source>
        <dbReference type="ARBA" id="ARBA00023212"/>
    </source>
</evidence>
<keyword evidence="6 10" id="KW-0175">Coiled coil</keyword>
<dbReference type="SUPFAM" id="SSF49879">
    <property type="entry name" value="SMAD/FHA domain"/>
    <property type="match status" value="1"/>
</dbReference>
<evidence type="ECO:0000256" key="1">
    <source>
        <dbReference type="ARBA" id="ARBA00004245"/>
    </source>
</evidence>
<feature type="domain" description="Kinesin motor" evidence="13">
    <location>
        <begin position="16"/>
        <end position="362"/>
    </location>
</feature>
<dbReference type="GO" id="GO:0005524">
    <property type="term" value="F:ATP binding"/>
    <property type="evidence" value="ECO:0007669"/>
    <property type="project" value="UniProtKB-UniRule"/>
</dbReference>
<dbReference type="Pfam" id="PF16183">
    <property type="entry name" value="Kinesin_assoc"/>
    <property type="match status" value="1"/>
</dbReference>
<geneLocation type="mitochondrion" evidence="14"/>
<evidence type="ECO:0000313" key="14">
    <source>
        <dbReference type="EMBL" id="SPR01981.1"/>
    </source>
</evidence>
<dbReference type="SUPFAM" id="SSF50729">
    <property type="entry name" value="PH domain-like"/>
    <property type="match status" value="1"/>
</dbReference>
<dbReference type="SUPFAM" id="SSF52540">
    <property type="entry name" value="P-loop containing nucleoside triphosphate hydrolases"/>
    <property type="match status" value="1"/>
</dbReference>
<evidence type="ECO:0000256" key="9">
    <source>
        <dbReference type="PROSITE-ProRule" id="PRU00283"/>
    </source>
</evidence>
<dbReference type="PANTHER" id="PTHR47117">
    <property type="entry name" value="STAR-RELATED LIPID TRANSFER PROTEIN 9"/>
    <property type="match status" value="1"/>
</dbReference>
<dbReference type="Gene3D" id="2.60.200.20">
    <property type="match status" value="1"/>
</dbReference>
<proteinExistence type="inferred from homology"/>
<evidence type="ECO:0000256" key="2">
    <source>
        <dbReference type="ARBA" id="ARBA00022490"/>
    </source>
</evidence>
<dbReference type="GO" id="GO:0010970">
    <property type="term" value="P:transport along microtubule"/>
    <property type="evidence" value="ECO:0007669"/>
    <property type="project" value="UniProtKB-ARBA"/>
</dbReference>
<dbReference type="CDD" id="cd00821">
    <property type="entry name" value="PH"/>
    <property type="match status" value="1"/>
</dbReference>
<dbReference type="EMBL" id="OVEO01000020">
    <property type="protein sequence ID" value="SPR01981.1"/>
    <property type="molecule type" value="Genomic_DNA"/>
</dbReference>
<feature type="region of interest" description="Disordered" evidence="11">
    <location>
        <begin position="1282"/>
        <end position="1302"/>
    </location>
</feature>
<evidence type="ECO:0000256" key="5">
    <source>
        <dbReference type="ARBA" id="ARBA00022840"/>
    </source>
</evidence>
<keyword evidence="3" id="KW-0493">Microtubule</keyword>
<gene>
    <name evidence="14" type="ORF">PLBR_LOCUS9196</name>
</gene>
<dbReference type="InterPro" id="IPR019821">
    <property type="entry name" value="Kinesin_motor_CS"/>
</dbReference>
<evidence type="ECO:0000256" key="6">
    <source>
        <dbReference type="ARBA" id="ARBA00023054"/>
    </source>
</evidence>
<evidence type="ECO:0000313" key="15">
    <source>
        <dbReference type="Proteomes" id="UP000290189"/>
    </source>
</evidence>
<feature type="coiled-coil region" evidence="10">
    <location>
        <begin position="578"/>
        <end position="640"/>
    </location>
</feature>
<reference evidence="14 15" key="1">
    <citation type="submission" date="2018-03" db="EMBL/GenBank/DDBJ databases">
        <authorList>
            <person name="Fogelqvist J."/>
        </authorList>
    </citation>
    <scope>NUCLEOTIDE SEQUENCE [LARGE SCALE GENOMIC DNA]</scope>
</reference>
<evidence type="ECO:0000256" key="10">
    <source>
        <dbReference type="SAM" id="Coils"/>
    </source>
</evidence>
<keyword evidence="14" id="KW-0496">Mitochondrion</keyword>
<comment type="similarity">
    <text evidence="9">Belongs to the TRAFAC class myosin-kinesin ATPase superfamily. Kinesin family.</text>
</comment>
<dbReference type="SMART" id="SM00129">
    <property type="entry name" value="KISc"/>
    <property type="match status" value="1"/>
</dbReference>
<dbReference type="PROSITE" id="PS00411">
    <property type="entry name" value="KINESIN_MOTOR_1"/>
    <property type="match status" value="1"/>
</dbReference>
<dbReference type="PRINTS" id="PR00380">
    <property type="entry name" value="KINESINHEAVY"/>
</dbReference>
<evidence type="ECO:0008006" key="16">
    <source>
        <dbReference type="Google" id="ProtNLM"/>
    </source>
</evidence>
<dbReference type="Pfam" id="PF00225">
    <property type="entry name" value="Kinesin"/>
    <property type="match status" value="1"/>
</dbReference>
<dbReference type="InterPro" id="IPR027417">
    <property type="entry name" value="P-loop_NTPase"/>
</dbReference>
<name>A0A3P3YP35_PLABS</name>
<evidence type="ECO:0000259" key="13">
    <source>
        <dbReference type="PROSITE" id="PS50067"/>
    </source>
</evidence>
<comment type="subcellular location">
    <subcellularLocation>
        <location evidence="1">Cytoplasm</location>
        <location evidence="1">Cytoskeleton</location>
    </subcellularLocation>
</comment>
<dbReference type="Gene3D" id="6.10.250.2520">
    <property type="match status" value="1"/>
</dbReference>